<dbReference type="InterPro" id="IPR000510">
    <property type="entry name" value="Nase/OxRdtase_comp1"/>
</dbReference>
<dbReference type="SUPFAM" id="SSF53807">
    <property type="entry name" value="Helical backbone' metal receptor"/>
    <property type="match status" value="1"/>
</dbReference>
<dbReference type="CDD" id="cd00316">
    <property type="entry name" value="Oxidoreductase_nitrogenase"/>
    <property type="match status" value="1"/>
</dbReference>
<dbReference type="EMBL" id="JAAKGU010000014">
    <property type="protein sequence ID" value="NGM85193.1"/>
    <property type="molecule type" value="Genomic_DNA"/>
</dbReference>
<comment type="caution">
    <text evidence="2">The sequence shown here is derived from an EMBL/GenBank/DDBJ whole genome shotgun (WGS) entry which is preliminary data.</text>
</comment>
<name>A0A6M1PU06_9BACL</name>
<organism evidence="2 3">
    <name type="scientific">Paenibacillus apii</name>
    <dbReference type="NCBI Taxonomy" id="1850370"/>
    <lineage>
        <taxon>Bacteria</taxon>
        <taxon>Bacillati</taxon>
        <taxon>Bacillota</taxon>
        <taxon>Bacilli</taxon>
        <taxon>Bacillales</taxon>
        <taxon>Paenibacillaceae</taxon>
        <taxon>Paenibacillus</taxon>
    </lineage>
</organism>
<dbReference type="PANTHER" id="PTHR42956">
    <property type="entry name" value="NITROGENASE IRON-MOLYBDENUM COFACTOR BIOSYNTHESIS PROTEIN NIFE"/>
    <property type="match status" value="1"/>
</dbReference>
<dbReference type="PANTHER" id="PTHR42956:SF1">
    <property type="entry name" value="NITROGENASE IRON-MOLYBDENUM COFACTOR BIOSYNTHESIS PROTEIN NIFE"/>
    <property type="match status" value="1"/>
</dbReference>
<reference evidence="2 3" key="1">
    <citation type="submission" date="2020-02" db="EMBL/GenBank/DDBJ databases">
        <authorList>
            <person name="Gao J."/>
            <person name="Sun J."/>
        </authorList>
    </citation>
    <scope>NUCLEOTIDE SEQUENCE [LARGE SCALE GENOMIC DNA]</scope>
    <source>
        <strain evidence="2 3">7124</strain>
    </source>
</reference>
<evidence type="ECO:0000313" key="3">
    <source>
        <dbReference type="Proteomes" id="UP000480151"/>
    </source>
</evidence>
<dbReference type="RefSeq" id="WP_165103215.1">
    <property type="nucleotide sequence ID" value="NZ_JAAKGU010000014.1"/>
</dbReference>
<evidence type="ECO:0000259" key="1">
    <source>
        <dbReference type="Pfam" id="PF00148"/>
    </source>
</evidence>
<evidence type="ECO:0000313" key="2">
    <source>
        <dbReference type="EMBL" id="NGM85193.1"/>
    </source>
</evidence>
<dbReference type="Gene3D" id="3.40.50.1980">
    <property type="entry name" value="Nitrogenase molybdenum iron protein domain"/>
    <property type="match status" value="3"/>
</dbReference>
<dbReference type="Pfam" id="PF00148">
    <property type="entry name" value="Oxidored_nitro"/>
    <property type="match status" value="1"/>
</dbReference>
<dbReference type="AlphaFoldDB" id="A0A6M1PU06"/>
<dbReference type="Proteomes" id="UP000480151">
    <property type="component" value="Unassembled WGS sequence"/>
</dbReference>
<accession>A0A6M1PU06</accession>
<keyword evidence="3" id="KW-1185">Reference proteome</keyword>
<dbReference type="InterPro" id="IPR049939">
    <property type="entry name" value="NifE-like"/>
</dbReference>
<proteinExistence type="predicted"/>
<feature type="domain" description="Nitrogenase/oxidoreductase component 1" evidence="1">
    <location>
        <begin position="54"/>
        <end position="412"/>
    </location>
</feature>
<gene>
    <name evidence="2" type="ORF">G5B47_22575</name>
</gene>
<sequence length="470" mass="51004">MNEIRQRLPRTREKRRGALTAFYGDSAALADELEKEETRQRIRTYSETGDDEVIGAIRLLGRIRGSVTIIHSPPGCGAIKLEDELRAGGSPWLITNIEENDSILGADDKLREAVDRAYRTWRPEIIFILATPVVAINNDDIQSAATEKEDQYGIPVVPVYAAGFRSKTAVYGYDLVFHALAKYVLKKDPDALPLPAVNLIGTAGTKTSHIIRDLDGAGISYNNLSGSLSIAALKQSLNAFASIAIDKDDSRFLLEWLEEAHGIVHLEETAPIGLAGTERWLLAAARSAGAAGSAEQVRAYIEEAKAAAVTDLEWHRLDGASVFIDLPPEQAFGVAEFVEELGGKVAALSLTHADSSHVVRLREWAGRSNPQVFIQQGQPFEKINALGKLKPDLYIGRGEAAVWAARAGIAAAAVDSVDVYGFGGVQELAPLLTKALRNPSLSRYLSAGSSSYRAGWLSKSVNWHIKQEVK</sequence>
<protein>
    <recommendedName>
        <fullName evidence="1">Nitrogenase/oxidoreductase component 1 domain-containing protein</fullName>
    </recommendedName>
</protein>
<dbReference type="GO" id="GO:0016491">
    <property type="term" value="F:oxidoreductase activity"/>
    <property type="evidence" value="ECO:0007669"/>
    <property type="project" value="InterPro"/>
</dbReference>